<name>A0A4Y2M0S6_ARAVE</name>
<organism evidence="1 2">
    <name type="scientific">Araneus ventricosus</name>
    <name type="common">Orbweaver spider</name>
    <name type="synonym">Epeira ventricosa</name>
    <dbReference type="NCBI Taxonomy" id="182803"/>
    <lineage>
        <taxon>Eukaryota</taxon>
        <taxon>Metazoa</taxon>
        <taxon>Ecdysozoa</taxon>
        <taxon>Arthropoda</taxon>
        <taxon>Chelicerata</taxon>
        <taxon>Arachnida</taxon>
        <taxon>Araneae</taxon>
        <taxon>Araneomorphae</taxon>
        <taxon>Entelegynae</taxon>
        <taxon>Araneoidea</taxon>
        <taxon>Araneidae</taxon>
        <taxon>Araneus</taxon>
    </lineage>
</organism>
<comment type="caution">
    <text evidence="1">The sequence shown here is derived from an EMBL/GenBank/DDBJ whole genome shotgun (WGS) entry which is preliminary data.</text>
</comment>
<dbReference type="EMBL" id="BGPR01006556">
    <property type="protein sequence ID" value="GBN20020.1"/>
    <property type="molecule type" value="Genomic_DNA"/>
</dbReference>
<dbReference type="AlphaFoldDB" id="A0A4Y2M0S6"/>
<reference evidence="1 2" key="1">
    <citation type="journal article" date="2019" name="Sci. Rep.">
        <title>Orb-weaving spider Araneus ventricosus genome elucidates the spidroin gene catalogue.</title>
        <authorList>
            <person name="Kono N."/>
            <person name="Nakamura H."/>
            <person name="Ohtoshi R."/>
            <person name="Moran D.A.P."/>
            <person name="Shinohara A."/>
            <person name="Yoshida Y."/>
            <person name="Fujiwara M."/>
            <person name="Mori M."/>
            <person name="Tomita M."/>
            <person name="Arakawa K."/>
        </authorList>
    </citation>
    <scope>NUCLEOTIDE SEQUENCE [LARGE SCALE GENOMIC DNA]</scope>
</reference>
<protein>
    <submittedName>
        <fullName evidence="1">Uncharacterized protein</fullName>
    </submittedName>
</protein>
<keyword evidence="2" id="KW-1185">Reference proteome</keyword>
<evidence type="ECO:0000313" key="2">
    <source>
        <dbReference type="Proteomes" id="UP000499080"/>
    </source>
</evidence>
<proteinExistence type="predicted"/>
<evidence type="ECO:0000313" key="1">
    <source>
        <dbReference type="EMBL" id="GBN20020.1"/>
    </source>
</evidence>
<accession>A0A4Y2M0S6</accession>
<sequence>MEVFAANQVIHLQKSCLEWDVCDITQFLVLLIRIFGVSIVRDYFSALSVVFSGDRINLPRLFFPSDLFLEAVSPAESDKGNGVVMASVERNNGYCKRKIRRKIYWAVWVALTDL</sequence>
<dbReference type="Proteomes" id="UP000499080">
    <property type="component" value="Unassembled WGS sequence"/>
</dbReference>
<gene>
    <name evidence="1" type="ORF">AVEN_254598_1</name>
</gene>